<organism evidence="2 3">
    <name type="scientific">Camellia sinensis</name>
    <name type="common">Tea plant</name>
    <name type="synonym">Thea sinensis</name>
    <dbReference type="NCBI Taxonomy" id="4442"/>
    <lineage>
        <taxon>Eukaryota</taxon>
        <taxon>Viridiplantae</taxon>
        <taxon>Streptophyta</taxon>
        <taxon>Embryophyta</taxon>
        <taxon>Tracheophyta</taxon>
        <taxon>Spermatophyta</taxon>
        <taxon>Magnoliopsida</taxon>
        <taxon>eudicotyledons</taxon>
        <taxon>Gunneridae</taxon>
        <taxon>Pentapetalae</taxon>
        <taxon>asterids</taxon>
        <taxon>Ericales</taxon>
        <taxon>Theaceae</taxon>
        <taxon>Camellia</taxon>
    </lineage>
</organism>
<dbReference type="Proteomes" id="UP000593564">
    <property type="component" value="Unassembled WGS sequence"/>
</dbReference>
<sequence>MVHAVGGNEFFYRGTGINLPGYTLFLTVDVDDVKEVATKYEIKAMPTFLLMKDGAQVDKIVGANPDEKKKRTEGLVQSTRVCGLVLIWCSLQNMWILYFCFKFGR</sequence>
<evidence type="ECO:0000313" key="2">
    <source>
        <dbReference type="EMBL" id="KAF5944961.1"/>
    </source>
</evidence>
<dbReference type="InterPro" id="IPR013766">
    <property type="entry name" value="Thioredoxin_domain"/>
</dbReference>
<feature type="domain" description="Thioredoxin" evidence="1">
    <location>
        <begin position="24"/>
        <end position="67"/>
    </location>
</feature>
<accession>A0A7J7GYA0</accession>
<dbReference type="PANTHER" id="PTHR10438:SF433">
    <property type="entry name" value="THIOREDOXIN-LIKE PROTEIN CXXS1"/>
    <property type="match status" value="1"/>
</dbReference>
<dbReference type="PANTHER" id="PTHR10438">
    <property type="entry name" value="THIOREDOXIN"/>
    <property type="match status" value="1"/>
</dbReference>
<reference evidence="3" key="1">
    <citation type="journal article" date="2020" name="Nat. Commun.">
        <title>Genome assembly of wild tea tree DASZ reveals pedigree and selection history of tea varieties.</title>
        <authorList>
            <person name="Zhang W."/>
            <person name="Zhang Y."/>
            <person name="Qiu H."/>
            <person name="Guo Y."/>
            <person name="Wan H."/>
            <person name="Zhang X."/>
            <person name="Scossa F."/>
            <person name="Alseekh S."/>
            <person name="Zhang Q."/>
            <person name="Wang P."/>
            <person name="Xu L."/>
            <person name="Schmidt M.H."/>
            <person name="Jia X."/>
            <person name="Li D."/>
            <person name="Zhu A."/>
            <person name="Guo F."/>
            <person name="Chen W."/>
            <person name="Ni D."/>
            <person name="Usadel B."/>
            <person name="Fernie A.R."/>
            <person name="Wen W."/>
        </authorList>
    </citation>
    <scope>NUCLEOTIDE SEQUENCE [LARGE SCALE GENOMIC DNA]</scope>
    <source>
        <strain evidence="3">cv. G240</strain>
    </source>
</reference>
<comment type="caution">
    <text evidence="2">The sequence shown here is derived from an EMBL/GenBank/DDBJ whole genome shotgun (WGS) entry which is preliminary data.</text>
</comment>
<protein>
    <recommendedName>
        <fullName evidence="1">Thioredoxin domain-containing protein</fullName>
    </recommendedName>
</protein>
<dbReference type="EMBL" id="JACBKZ010000008">
    <property type="protein sequence ID" value="KAF5944961.1"/>
    <property type="molecule type" value="Genomic_DNA"/>
</dbReference>
<dbReference type="Pfam" id="PF00085">
    <property type="entry name" value="Thioredoxin"/>
    <property type="match status" value="1"/>
</dbReference>
<gene>
    <name evidence="2" type="ORF">HYC85_019038</name>
</gene>
<proteinExistence type="predicted"/>
<dbReference type="InterPro" id="IPR050620">
    <property type="entry name" value="Thioredoxin_H-type-like"/>
</dbReference>
<name>A0A7J7GYA0_CAMSI</name>
<evidence type="ECO:0000259" key="1">
    <source>
        <dbReference type="Pfam" id="PF00085"/>
    </source>
</evidence>
<evidence type="ECO:0000313" key="3">
    <source>
        <dbReference type="Proteomes" id="UP000593564"/>
    </source>
</evidence>
<keyword evidence="3" id="KW-1185">Reference proteome</keyword>
<dbReference type="SUPFAM" id="SSF52833">
    <property type="entry name" value="Thioredoxin-like"/>
    <property type="match status" value="1"/>
</dbReference>
<dbReference type="AlphaFoldDB" id="A0A7J7GYA0"/>
<reference evidence="2 3" key="2">
    <citation type="submission" date="2020-07" db="EMBL/GenBank/DDBJ databases">
        <title>Genome assembly of wild tea tree DASZ reveals pedigree and selection history of tea varieties.</title>
        <authorList>
            <person name="Zhang W."/>
        </authorList>
    </citation>
    <scope>NUCLEOTIDE SEQUENCE [LARGE SCALE GENOMIC DNA]</scope>
    <source>
        <strain evidence="3">cv. G240</strain>
        <tissue evidence="2">Leaf</tissue>
    </source>
</reference>
<dbReference type="Gene3D" id="3.40.30.10">
    <property type="entry name" value="Glutaredoxin"/>
    <property type="match status" value="1"/>
</dbReference>
<dbReference type="CDD" id="cd02947">
    <property type="entry name" value="TRX_family"/>
    <property type="match status" value="1"/>
</dbReference>
<dbReference type="InterPro" id="IPR036249">
    <property type="entry name" value="Thioredoxin-like_sf"/>
</dbReference>